<evidence type="ECO:0000256" key="4">
    <source>
        <dbReference type="ARBA" id="ARBA00023315"/>
    </source>
</evidence>
<feature type="domain" description="N-acetyltransferase" evidence="7">
    <location>
        <begin position="4"/>
        <end position="148"/>
    </location>
</feature>
<dbReference type="HAMAP" id="MF_02210">
    <property type="entry name" value="RimI"/>
    <property type="match status" value="1"/>
</dbReference>
<evidence type="ECO:0000313" key="8">
    <source>
        <dbReference type="EMBL" id="MDN0075505.1"/>
    </source>
</evidence>
<comment type="similarity">
    <text evidence="1 5 6">Belongs to the acetyltransferase family. RimI subfamily.</text>
</comment>
<comment type="subcellular location">
    <subcellularLocation>
        <location evidence="5 6">Cytoplasm</location>
    </subcellularLocation>
</comment>
<organism evidence="8 9">
    <name type="scientific">Crenobacter oryzisoli</name>
    <dbReference type="NCBI Taxonomy" id="3056844"/>
    <lineage>
        <taxon>Bacteria</taxon>
        <taxon>Pseudomonadati</taxon>
        <taxon>Pseudomonadota</taxon>
        <taxon>Betaproteobacteria</taxon>
        <taxon>Neisseriales</taxon>
        <taxon>Neisseriaceae</taxon>
        <taxon>Crenobacter</taxon>
    </lineage>
</organism>
<comment type="function">
    <text evidence="5 6">Acetylates the N-terminal alanine of ribosomal protein bS18.</text>
</comment>
<keyword evidence="8" id="KW-0689">Ribosomal protein</keyword>
<sequence>MSTLTLRPASALDLTLLATLEARSTAHPWSEAQYRGSLESGHQLFIAQLDAEIVGLAVIMLVLDEAHLLNIVIDHDWQGQGLGRQLLSELMLRMRQQGALRMFLEVRESNTIARSLYESLGFSECGIRKHYYRAEQGREHAILMEASL</sequence>
<gene>
    <name evidence="5 8" type="primary">rimI</name>
    <name evidence="8" type="ORF">QU481_11440</name>
</gene>
<keyword evidence="3 5" id="KW-0808">Transferase</keyword>
<dbReference type="EMBL" id="JAUEDK010000018">
    <property type="protein sequence ID" value="MDN0075505.1"/>
    <property type="molecule type" value="Genomic_DNA"/>
</dbReference>
<reference evidence="8" key="1">
    <citation type="submission" date="2023-06" db="EMBL/GenBank/DDBJ databases">
        <authorList>
            <person name="Zhang S."/>
        </authorList>
    </citation>
    <scope>NUCLEOTIDE SEQUENCE</scope>
    <source>
        <strain evidence="8">SG2303</strain>
    </source>
</reference>
<feature type="binding site" evidence="5">
    <location>
        <position position="110"/>
    </location>
    <ligand>
        <name>acetyl-CoA</name>
        <dbReference type="ChEBI" id="CHEBI:57288"/>
    </ligand>
</feature>
<proteinExistence type="inferred from homology"/>
<evidence type="ECO:0000256" key="1">
    <source>
        <dbReference type="ARBA" id="ARBA00005395"/>
    </source>
</evidence>
<dbReference type="Pfam" id="PF00583">
    <property type="entry name" value="Acetyltransf_1"/>
    <property type="match status" value="1"/>
</dbReference>
<comment type="caution">
    <text evidence="5">Lacks conserved residue(s) required for the propagation of feature annotation.</text>
</comment>
<accession>A0ABT7XP17</accession>
<dbReference type="PANTHER" id="PTHR43420">
    <property type="entry name" value="ACETYLTRANSFERASE"/>
    <property type="match status" value="1"/>
</dbReference>
<dbReference type="InterPro" id="IPR016181">
    <property type="entry name" value="Acyl_CoA_acyltransferase"/>
</dbReference>
<keyword evidence="8" id="KW-0687">Ribonucleoprotein</keyword>
<comment type="caution">
    <text evidence="8">The sequence shown here is derived from an EMBL/GenBank/DDBJ whole genome shotgun (WGS) entry which is preliminary data.</text>
</comment>
<dbReference type="PANTHER" id="PTHR43420:SF44">
    <property type="entry name" value="ACETYLTRANSFERASE YPEA"/>
    <property type="match status" value="1"/>
</dbReference>
<evidence type="ECO:0000256" key="2">
    <source>
        <dbReference type="ARBA" id="ARBA00022490"/>
    </source>
</evidence>
<evidence type="ECO:0000256" key="6">
    <source>
        <dbReference type="RuleBase" id="RU363094"/>
    </source>
</evidence>
<evidence type="ECO:0000256" key="5">
    <source>
        <dbReference type="HAMAP-Rule" id="MF_02210"/>
    </source>
</evidence>
<dbReference type="Proteomes" id="UP001168540">
    <property type="component" value="Unassembled WGS sequence"/>
</dbReference>
<dbReference type="GO" id="GO:0005840">
    <property type="term" value="C:ribosome"/>
    <property type="evidence" value="ECO:0007669"/>
    <property type="project" value="UniProtKB-KW"/>
</dbReference>
<keyword evidence="9" id="KW-1185">Reference proteome</keyword>
<dbReference type="SUPFAM" id="SSF55729">
    <property type="entry name" value="Acyl-CoA N-acyltransferases (Nat)"/>
    <property type="match status" value="1"/>
</dbReference>
<keyword evidence="2 5" id="KW-0963">Cytoplasm</keyword>
<dbReference type="InterPro" id="IPR000182">
    <property type="entry name" value="GNAT_dom"/>
</dbReference>
<dbReference type="CDD" id="cd04301">
    <property type="entry name" value="NAT_SF"/>
    <property type="match status" value="1"/>
</dbReference>
<dbReference type="InterPro" id="IPR006464">
    <property type="entry name" value="AcTrfase_RimI/Ard1"/>
</dbReference>
<dbReference type="RefSeq" id="WP_289830125.1">
    <property type="nucleotide sequence ID" value="NZ_JAUEDK010000018.1"/>
</dbReference>
<keyword evidence="4 5" id="KW-0012">Acyltransferase</keyword>
<dbReference type="NCBIfam" id="TIGR01575">
    <property type="entry name" value="rimI"/>
    <property type="match status" value="1"/>
</dbReference>
<evidence type="ECO:0000256" key="3">
    <source>
        <dbReference type="ARBA" id="ARBA00022679"/>
    </source>
</evidence>
<comment type="catalytic activity">
    <reaction evidence="5 6">
        <text>N-terminal L-alanyl-[ribosomal protein bS18] + acetyl-CoA = N-terminal N(alpha)-acetyl-L-alanyl-[ribosomal protein bS18] + CoA + H(+)</text>
        <dbReference type="Rhea" id="RHEA:43756"/>
        <dbReference type="Rhea" id="RHEA-COMP:10676"/>
        <dbReference type="Rhea" id="RHEA-COMP:10677"/>
        <dbReference type="ChEBI" id="CHEBI:15378"/>
        <dbReference type="ChEBI" id="CHEBI:57287"/>
        <dbReference type="ChEBI" id="CHEBI:57288"/>
        <dbReference type="ChEBI" id="CHEBI:64718"/>
        <dbReference type="ChEBI" id="CHEBI:83683"/>
        <dbReference type="EC" id="2.3.1.266"/>
    </reaction>
</comment>
<dbReference type="Gene3D" id="3.40.630.30">
    <property type="match status" value="1"/>
</dbReference>
<feature type="active site" description="Proton acceptor" evidence="5">
    <location>
        <position position="105"/>
    </location>
</feature>
<feature type="active site" description="Proton donor" evidence="5">
    <location>
        <position position="117"/>
    </location>
</feature>
<name>A0ABT7XP17_9NEIS</name>
<dbReference type="InterPro" id="IPR050680">
    <property type="entry name" value="YpeA/RimI_acetyltransf"/>
</dbReference>
<evidence type="ECO:0000313" key="9">
    <source>
        <dbReference type="Proteomes" id="UP001168540"/>
    </source>
</evidence>
<dbReference type="PROSITE" id="PS51186">
    <property type="entry name" value="GNAT"/>
    <property type="match status" value="1"/>
</dbReference>
<evidence type="ECO:0000259" key="7">
    <source>
        <dbReference type="PROSITE" id="PS51186"/>
    </source>
</evidence>
<dbReference type="EC" id="2.3.1.266" evidence="5 6"/>
<dbReference type="InterPro" id="IPR043690">
    <property type="entry name" value="RimI"/>
</dbReference>
<protein>
    <recommendedName>
        <fullName evidence="5 6">[Ribosomal protein bS18]-alanine N-acetyltransferase</fullName>
        <ecNumber evidence="5 6">2.3.1.266</ecNumber>
    </recommendedName>
</protein>
<dbReference type="GO" id="GO:0008999">
    <property type="term" value="F:protein-N-terminal-alanine acetyltransferase activity"/>
    <property type="evidence" value="ECO:0007669"/>
    <property type="project" value="UniProtKB-EC"/>
</dbReference>